<protein>
    <recommendedName>
        <fullName evidence="27">Aminopeptidase</fullName>
    </recommendedName>
</protein>
<evidence type="ECO:0008006" key="27">
    <source>
        <dbReference type="Google" id="ProtNLM"/>
    </source>
</evidence>
<feature type="site" description="Transition state stabilizer" evidence="19">
    <location>
        <position position="505"/>
    </location>
</feature>
<comment type="caution">
    <text evidence="25">The sequence shown here is derived from an EMBL/GenBank/DDBJ whole genome shotgun (WGS) entry which is preliminary data.</text>
</comment>
<comment type="cofactor">
    <cofactor evidence="18">
        <name>Zn(2+)</name>
        <dbReference type="ChEBI" id="CHEBI:29105"/>
    </cofactor>
    <text evidence="18">Binds 1 zinc ion per subunit.</text>
</comment>
<evidence type="ECO:0000256" key="18">
    <source>
        <dbReference type="PIRSR" id="PIRSR634016-3"/>
    </source>
</evidence>
<feature type="non-terminal residue" evidence="25">
    <location>
        <position position="1800"/>
    </location>
</feature>
<dbReference type="InterPro" id="IPR042097">
    <property type="entry name" value="Aminopeptidase_N-like_N_sf"/>
</dbReference>
<dbReference type="SUPFAM" id="SSF63737">
    <property type="entry name" value="Leukotriene A4 hydrolase N-terminal domain"/>
    <property type="match status" value="2"/>
</dbReference>
<keyword evidence="12 21" id="KW-1133">Transmembrane helix</keyword>
<dbReference type="FunFam" id="2.60.40.1910:FF:000005">
    <property type="entry name" value="Aminopeptidase"/>
    <property type="match status" value="2"/>
</dbReference>
<proteinExistence type="inferred from homology"/>
<dbReference type="PANTHER" id="PTHR11533:SF172">
    <property type="entry name" value="AMINOPEPTIDASE N"/>
    <property type="match status" value="1"/>
</dbReference>
<evidence type="ECO:0000313" key="25">
    <source>
        <dbReference type="EMBL" id="KAA8590593.1"/>
    </source>
</evidence>
<keyword evidence="11" id="KW-0735">Signal-anchor</keyword>
<keyword evidence="13" id="KW-0482">Metalloprotease</keyword>
<feature type="domain" description="Aminopeptidase N-like N-terminal" evidence="24">
    <location>
        <begin position="108"/>
        <end position="308"/>
    </location>
</feature>
<keyword evidence="16" id="KW-0325">Glycoprotein</keyword>
<dbReference type="GO" id="GO:0005737">
    <property type="term" value="C:cytoplasm"/>
    <property type="evidence" value="ECO:0007669"/>
    <property type="project" value="TreeGrafter"/>
</dbReference>
<keyword evidence="4" id="KW-0031">Aminopeptidase</keyword>
<dbReference type="InterPro" id="IPR034016">
    <property type="entry name" value="M1_APN-typ"/>
</dbReference>
<dbReference type="Gene3D" id="1.25.50.20">
    <property type="match status" value="2"/>
</dbReference>
<dbReference type="InterPro" id="IPR045357">
    <property type="entry name" value="Aminopeptidase_N-like_N"/>
</dbReference>
<evidence type="ECO:0000256" key="17">
    <source>
        <dbReference type="PIRSR" id="PIRSR634016-1"/>
    </source>
</evidence>
<keyword evidence="14 21" id="KW-0472">Membrane</keyword>
<dbReference type="Pfam" id="PF01433">
    <property type="entry name" value="Peptidase_M1"/>
    <property type="match status" value="2"/>
</dbReference>
<dbReference type="FunFam" id="2.60.40.1730:FF:000001">
    <property type="entry name" value="Leucyl-cystinyl aminopeptidase"/>
    <property type="match status" value="1"/>
</dbReference>
<evidence type="ECO:0000256" key="21">
    <source>
        <dbReference type="SAM" id="Phobius"/>
    </source>
</evidence>
<evidence type="ECO:0000256" key="15">
    <source>
        <dbReference type="ARBA" id="ARBA00023157"/>
    </source>
</evidence>
<evidence type="ECO:0000256" key="12">
    <source>
        <dbReference type="ARBA" id="ARBA00022989"/>
    </source>
</evidence>
<evidence type="ECO:0000256" key="7">
    <source>
        <dbReference type="ARBA" id="ARBA00022692"/>
    </source>
</evidence>
<keyword evidence="6" id="KW-0645">Protease</keyword>
<dbReference type="InterPro" id="IPR001930">
    <property type="entry name" value="Peptidase_M1"/>
</dbReference>
<accession>A0A5J5DBN6</accession>
<feature type="domain" description="Peptidase M1 membrane alanine aminopeptidase" evidence="22">
    <location>
        <begin position="344"/>
        <end position="530"/>
    </location>
</feature>
<dbReference type="EMBL" id="VOFY01000008">
    <property type="protein sequence ID" value="KAA8590593.1"/>
    <property type="molecule type" value="Genomic_DNA"/>
</dbReference>
<gene>
    <name evidence="25" type="ORF">FQN60_014527</name>
</gene>
<dbReference type="GO" id="GO:0070006">
    <property type="term" value="F:metalloaminopeptidase activity"/>
    <property type="evidence" value="ECO:0007669"/>
    <property type="project" value="TreeGrafter"/>
</dbReference>
<evidence type="ECO:0000256" key="4">
    <source>
        <dbReference type="ARBA" id="ARBA00022438"/>
    </source>
</evidence>
<keyword evidence="8 18" id="KW-0479">Metal-binding</keyword>
<dbReference type="PANTHER" id="PTHR11533">
    <property type="entry name" value="PROTEASE M1 ZINC METALLOPROTEASE"/>
    <property type="match status" value="1"/>
</dbReference>
<evidence type="ECO:0000256" key="9">
    <source>
        <dbReference type="ARBA" id="ARBA00022801"/>
    </source>
</evidence>
<evidence type="ECO:0000256" key="5">
    <source>
        <dbReference type="ARBA" id="ARBA00022475"/>
    </source>
</evidence>
<dbReference type="Gene3D" id="2.60.40.1910">
    <property type="match status" value="2"/>
</dbReference>
<dbReference type="InterPro" id="IPR050344">
    <property type="entry name" value="Peptidase_M1_aminopeptidases"/>
</dbReference>
<dbReference type="Proteomes" id="UP000327493">
    <property type="component" value="Chromosome 8"/>
</dbReference>
<organism evidence="25 26">
    <name type="scientific">Etheostoma spectabile</name>
    <name type="common">orangethroat darter</name>
    <dbReference type="NCBI Taxonomy" id="54343"/>
    <lineage>
        <taxon>Eukaryota</taxon>
        <taxon>Metazoa</taxon>
        <taxon>Chordata</taxon>
        <taxon>Craniata</taxon>
        <taxon>Vertebrata</taxon>
        <taxon>Euteleostomi</taxon>
        <taxon>Actinopterygii</taxon>
        <taxon>Neopterygii</taxon>
        <taxon>Teleostei</taxon>
        <taxon>Neoteleostei</taxon>
        <taxon>Acanthomorphata</taxon>
        <taxon>Eupercaria</taxon>
        <taxon>Perciformes</taxon>
        <taxon>Percoidei</taxon>
        <taxon>Percidae</taxon>
        <taxon>Etheostomatinae</taxon>
        <taxon>Etheostoma</taxon>
    </lineage>
</organism>
<keyword evidence="15" id="KW-1015">Disulfide bond</keyword>
<feature type="binding site" evidence="18">
    <location>
        <position position="416"/>
    </location>
    <ligand>
        <name>Zn(2+)</name>
        <dbReference type="ChEBI" id="CHEBI:29105"/>
        <note>catalytic</note>
    </ligand>
</feature>
<dbReference type="Pfam" id="PF11838">
    <property type="entry name" value="ERAP1_C"/>
    <property type="match status" value="2"/>
</dbReference>
<feature type="transmembrane region" description="Helical" evidence="21">
    <location>
        <begin position="40"/>
        <end position="63"/>
    </location>
</feature>
<dbReference type="GO" id="GO:0008270">
    <property type="term" value="F:zinc ion binding"/>
    <property type="evidence" value="ECO:0007669"/>
    <property type="project" value="InterPro"/>
</dbReference>
<name>A0A5J5DBN6_9PERO</name>
<keyword evidence="10 18" id="KW-0862">Zinc</keyword>
<dbReference type="FunFam" id="1.25.50.20:FF:000012">
    <property type="entry name" value="Aminopeptidase N"/>
    <property type="match status" value="2"/>
</dbReference>
<keyword evidence="5" id="KW-1003">Cell membrane</keyword>
<evidence type="ECO:0000256" key="1">
    <source>
        <dbReference type="ARBA" id="ARBA00004401"/>
    </source>
</evidence>
<reference evidence="25 26" key="1">
    <citation type="submission" date="2019-08" db="EMBL/GenBank/DDBJ databases">
        <title>A chromosome-level genome assembly, high-density linkage maps, and genome scans reveal the genomic architecture of hybrid incompatibilities underlying speciation via character displacement in darters (Percidae: Etheostominae).</title>
        <authorList>
            <person name="Moran R.L."/>
            <person name="Catchen J.M."/>
            <person name="Fuller R.C."/>
        </authorList>
    </citation>
    <scope>NUCLEOTIDE SEQUENCE [LARGE SCALE GENOMIC DNA]</scope>
    <source>
        <strain evidence="25">EspeVRDwgs_2016</strain>
        <tissue evidence="25">Muscle</tissue>
    </source>
</reference>
<evidence type="ECO:0000256" key="3">
    <source>
        <dbReference type="ARBA" id="ARBA00011738"/>
    </source>
</evidence>
<feature type="binding site" evidence="18">
    <location>
        <position position="439"/>
    </location>
    <ligand>
        <name>Zn(2+)</name>
        <dbReference type="ChEBI" id="CHEBI:29105"/>
        <note>catalytic</note>
    </ligand>
</feature>
<feature type="domain" description="ERAP1-like C-terminal" evidence="23">
    <location>
        <begin position="1435"/>
        <end position="1761"/>
    </location>
</feature>
<dbReference type="GO" id="GO:0006508">
    <property type="term" value="P:proteolysis"/>
    <property type="evidence" value="ECO:0007669"/>
    <property type="project" value="UniProtKB-KW"/>
</dbReference>
<evidence type="ECO:0000259" key="23">
    <source>
        <dbReference type="Pfam" id="PF11838"/>
    </source>
</evidence>
<evidence type="ECO:0000256" key="19">
    <source>
        <dbReference type="PIRSR" id="PIRSR634016-4"/>
    </source>
</evidence>
<dbReference type="Gene3D" id="1.10.390.10">
    <property type="entry name" value="Neutral Protease Domain 2"/>
    <property type="match status" value="2"/>
</dbReference>
<evidence type="ECO:0000256" key="8">
    <source>
        <dbReference type="ARBA" id="ARBA00022723"/>
    </source>
</evidence>
<evidence type="ECO:0000256" key="10">
    <source>
        <dbReference type="ARBA" id="ARBA00022833"/>
    </source>
</evidence>
<evidence type="ECO:0000256" key="6">
    <source>
        <dbReference type="ARBA" id="ARBA00022670"/>
    </source>
</evidence>
<evidence type="ECO:0000313" key="26">
    <source>
        <dbReference type="Proteomes" id="UP000327493"/>
    </source>
</evidence>
<sequence>MGGEMLQMATYKSSPSTHTCLSGSLTQAGNMGKGFYISKAVGVVAIILCAGALATIIALSVVYSQEKTKNNNQVSPTEEGPTSRPPSPTTPSPSNEPWDKYRLPKSLVPDHYNLTLWPRLTPDANELYIFTGSSNVEFECAEETDLILIHSNKLNYTKFEDGHLAKLTSVNSGVNAPSIKSSWLQSETQYLVIQLNGKLSKGQRYHLHTEFTGELADDLGGFYRSEYFVDGVKKIVATTQMQPTDARKAFPCFDEPAMKAIFHITLIHDKGTVALSNGEEKESSNIDIGGVSLLKTAFEPTEKMSTYLLAFIVSDFTFINNTIDGVLIRIFARKPAIDAGQGQYALNKTGPILKFFEDYYNSSYPLPKSDQIALPDFNAGAMENWGLITYRETALLYDEDFSSNSNKERIATIIAHELAHMWFGNLVTLRWWNDLWLNEGFASYVEYLGAAHAEPNWNLTDLIVLSDVHRVFAIDALASSHPLSSKEEDIQKPAQISELFDAISYSKGAAVLRMLSDFLTEEVFTMGLRAVDASVSKPPDTVENIMNTWVLQMGFPVVTINTQNGQVSQKHFLLDPDSNVTAESPFNYEWIVPIRWMKTGTIKDAYWLKTKSNTNNEMKTLGTEWVLANLNVVGYYRVNYDDGNWEKLLNCLLTDHELIPVINRAGLVDDAFNLARAKIIPTVRALGTTKYLDKEREYMPWKSALNNLDFFYLMFDRSEVYGPMQNYLRKQVTPLFQYYKTMTDNWSKVPDGHMDQYNEVNAISLACRTGLEECQTLTKTWYREWMDSEINNIHANLRSTVYCNAIAAGGAKEWEFALKQFLNATIASEAEKLRSALACTNQPWLLNRYLEYTLMPDFIRKQDATSTIVYIASNVAGQSLAWDFVRARWSYIFKEYGGGSFSFSNLINGLEQFKKDNSEVGFGSGTLAVDQSIERTKSNMKWVTENKENEKMISQLLGTGGLSAPSIKSTWLQSETQYLVIQLNSKLTLKHKYQLYTNFTGELADDLAGFYRSEYEEDGIQKIVATSQMHPTHARKTFPCFDEPAMKAVFYITLIHPPGTIALSNGMEGDIVNTTIDGVAVTKTTFEPTRKMSTYLLAIVVSDYSHLNDTQGETLIRIWARRKAIEQGQANYALNVTGPILDFFQLYYNISYPLSKSDQIALPDFYFGAMENWGLVTYRETNLLYDPVTSSNRNKETTVTIIAHELAHMWFGNLVTLRWWNEVWLNEGFASYVSYLGAEHAEPAWNLKDMIILDDVHRVFAVDAMTSSHPLSSKEDSIILPGQISEQFDAISYSKGAAVLRMLSDFLSEQVFVQGLNSYLKHFAYSNTVGDDLWHHLQMAVKANNVALPCPVCEIMNRWVLQMGFPVVTIDTTTGKVSQKHFLLDPESSVTVESPYNYEWLIPVRWMKSGEFQRDIWWLMEKEAVNLEMRRGDLWVLANINITGYYRVNYDHGNWESLFAQLILEHQVIPVINRAQLMDDAFNLARAQMVSTTLALNTTLYLSVETEYIPWQSALDNLDYYYLMLDRTEVYQPMQDYIKKLVTPLFLYFKNITSDWTHVPDRHTDQYNQVNAIRMACRTGVTECQNLTTKWFKQWMETPQTNLIEPNLRSAVYCSAMAAGDEAEWEFGWSQFKKATVASEASKLMSALACTSNTQLLERYLSYTLNSAMIRKQDATSVITSVASNRLGQSLAWDFVREQWEYMFTQYGVGSFSFASMISGVTARFSTPAELQQLVEFKEKHKAAGFGSATLAVEQALERTRANINWLQKNKQEILDWTLVLSAAGITILSWYRTSPSALD</sequence>
<dbReference type="FunFam" id="1.10.390.10:FF:000016">
    <property type="entry name" value="Glutamyl aminopeptidase"/>
    <property type="match status" value="1"/>
</dbReference>
<comment type="subcellular location">
    <subcellularLocation>
        <location evidence="1">Cell membrane</location>
        <topology evidence="1">Single-pass type II membrane protein</topology>
    </subcellularLocation>
</comment>
<keyword evidence="26" id="KW-1185">Reference proteome</keyword>
<dbReference type="InterPro" id="IPR027268">
    <property type="entry name" value="Peptidase_M4/M1_CTD_sf"/>
</dbReference>
<dbReference type="GO" id="GO:0005615">
    <property type="term" value="C:extracellular space"/>
    <property type="evidence" value="ECO:0007669"/>
    <property type="project" value="TreeGrafter"/>
</dbReference>
<dbReference type="GO" id="GO:0042277">
    <property type="term" value="F:peptide binding"/>
    <property type="evidence" value="ECO:0007669"/>
    <property type="project" value="TreeGrafter"/>
</dbReference>
<evidence type="ECO:0000259" key="24">
    <source>
        <dbReference type="Pfam" id="PF17900"/>
    </source>
</evidence>
<evidence type="ECO:0000256" key="16">
    <source>
        <dbReference type="ARBA" id="ARBA00023180"/>
    </source>
</evidence>
<keyword evidence="9" id="KW-0378">Hydrolase</keyword>
<feature type="domain" description="ERAP1-like C-terminal" evidence="23">
    <location>
        <begin position="625"/>
        <end position="910"/>
    </location>
</feature>
<dbReference type="PRINTS" id="PR00756">
    <property type="entry name" value="ALADIPTASE"/>
</dbReference>
<comment type="subunit">
    <text evidence="3">Homodimer.</text>
</comment>
<evidence type="ECO:0000256" key="11">
    <source>
        <dbReference type="ARBA" id="ARBA00022968"/>
    </source>
</evidence>
<dbReference type="Gene3D" id="2.60.40.1730">
    <property type="entry name" value="tricorn interacting facor f3 domain"/>
    <property type="match status" value="1"/>
</dbReference>
<dbReference type="FunFam" id="1.10.390.10:FF:000001">
    <property type="entry name" value="Aminopeptidase"/>
    <property type="match status" value="1"/>
</dbReference>
<evidence type="ECO:0000256" key="2">
    <source>
        <dbReference type="ARBA" id="ARBA00010136"/>
    </source>
</evidence>
<dbReference type="CDD" id="cd09601">
    <property type="entry name" value="M1_APN-Q_like"/>
    <property type="match status" value="2"/>
</dbReference>
<dbReference type="Pfam" id="PF17900">
    <property type="entry name" value="Peptidase_M1_N"/>
    <property type="match status" value="2"/>
</dbReference>
<dbReference type="GO" id="GO:0043171">
    <property type="term" value="P:peptide catabolic process"/>
    <property type="evidence" value="ECO:0007669"/>
    <property type="project" value="TreeGrafter"/>
</dbReference>
<dbReference type="InterPro" id="IPR014782">
    <property type="entry name" value="Peptidase_M1_dom"/>
</dbReference>
<dbReference type="GO" id="GO:0005886">
    <property type="term" value="C:plasma membrane"/>
    <property type="evidence" value="ECO:0007669"/>
    <property type="project" value="UniProtKB-SubCell"/>
</dbReference>
<evidence type="ECO:0000256" key="14">
    <source>
        <dbReference type="ARBA" id="ARBA00023136"/>
    </source>
</evidence>
<feature type="region of interest" description="Disordered" evidence="20">
    <location>
        <begin position="68"/>
        <end position="101"/>
    </location>
</feature>
<keyword evidence="7 21" id="KW-0812">Transmembrane</keyword>
<evidence type="ECO:0000259" key="22">
    <source>
        <dbReference type="Pfam" id="PF01433"/>
    </source>
</evidence>
<evidence type="ECO:0000256" key="20">
    <source>
        <dbReference type="SAM" id="MobiDB-lite"/>
    </source>
</evidence>
<comment type="similarity">
    <text evidence="2">Belongs to the peptidase M1 family.</text>
</comment>
<feature type="domain" description="Peptidase M1 membrane alanine aminopeptidase" evidence="22">
    <location>
        <begin position="1132"/>
        <end position="1359"/>
    </location>
</feature>
<feature type="binding site" evidence="18">
    <location>
        <position position="420"/>
    </location>
    <ligand>
        <name>Zn(2+)</name>
        <dbReference type="ChEBI" id="CHEBI:29105"/>
        <note>catalytic</note>
    </ligand>
</feature>
<dbReference type="InterPro" id="IPR024571">
    <property type="entry name" value="ERAP1-like_C_dom"/>
</dbReference>
<dbReference type="SUPFAM" id="SSF55486">
    <property type="entry name" value="Metalloproteases ('zincins'), catalytic domain"/>
    <property type="match status" value="2"/>
</dbReference>
<feature type="domain" description="Aminopeptidase N-like N-terminal" evidence="24">
    <location>
        <begin position="955"/>
        <end position="1096"/>
    </location>
</feature>
<feature type="active site" description="Proton acceptor" evidence="17">
    <location>
        <position position="417"/>
    </location>
</feature>
<evidence type="ECO:0000256" key="13">
    <source>
        <dbReference type="ARBA" id="ARBA00023049"/>
    </source>
</evidence>